<dbReference type="OMA" id="NTIRRCN"/>
<dbReference type="GO" id="GO:0004632">
    <property type="term" value="F:phosphopantothenate--cysteine ligase activity"/>
    <property type="evidence" value="ECO:0007669"/>
    <property type="project" value="EnsemblFungi"/>
</dbReference>
<dbReference type="OrthoDB" id="70224at2759"/>
<dbReference type="SUPFAM" id="SSF102645">
    <property type="entry name" value="CoaB-like"/>
    <property type="match status" value="1"/>
</dbReference>
<dbReference type="Proteomes" id="UP000070444">
    <property type="component" value="Unassembled WGS sequence"/>
</dbReference>
<dbReference type="EMBL" id="KQ964498">
    <property type="protein sequence ID" value="KXN70592.1"/>
    <property type="molecule type" value="Genomic_DNA"/>
</dbReference>
<dbReference type="InterPro" id="IPR007085">
    <property type="entry name" value="DNA/pantothenate-metab_flavo_C"/>
</dbReference>
<dbReference type="Pfam" id="PF04127">
    <property type="entry name" value="DFP"/>
    <property type="match status" value="1"/>
</dbReference>
<dbReference type="STRING" id="796925.A0A137P6G1"/>
<dbReference type="GO" id="GO:0005737">
    <property type="term" value="C:cytoplasm"/>
    <property type="evidence" value="ECO:0007669"/>
    <property type="project" value="EnsemblFungi"/>
</dbReference>
<dbReference type="InterPro" id="IPR035929">
    <property type="entry name" value="CoaB-like_sf"/>
</dbReference>
<evidence type="ECO:0000256" key="1">
    <source>
        <dbReference type="ARBA" id="ARBA00005703"/>
    </source>
</evidence>
<evidence type="ECO:0000313" key="3">
    <source>
        <dbReference type="EMBL" id="KXN70592.1"/>
    </source>
</evidence>
<evidence type="ECO:0000313" key="4">
    <source>
        <dbReference type="Proteomes" id="UP000070444"/>
    </source>
</evidence>
<dbReference type="PANTHER" id="PTHR12290">
    <property type="entry name" value="CORNICHON-RELATED"/>
    <property type="match status" value="1"/>
</dbReference>
<gene>
    <name evidence="3" type="ORF">CONCODRAFT_78769</name>
</gene>
<dbReference type="GO" id="GO:1990143">
    <property type="term" value="C:CoA-synthesizing protein complex"/>
    <property type="evidence" value="ECO:0007669"/>
    <property type="project" value="EnsemblFungi"/>
</dbReference>
<sequence length="318" mass="36506">MTTIDPEEYLSQSIPPTNLDEIEEQINQFIQQAKKLNLPVVLVTSGGTTVPLEYQTVRYIDNFSAGTRGATSAEYFLDNGYHVIFLHRQFSLQPFTRHYSHTTNCFLDYLGFKDGDEDTIQVTPNVSGKLKTILKKYNTVKEQQRLLEIPFVTVSDYLFILTRATKTLDQLEHNALFYLAAAVSDFFIPSDQMVEHKIQSSKGDLVITLAKVPKFLKPLVKLWASKAFVVSFKLETDPELLIPKCQQSIDRYQHQLVIGNLLTTRKNRVLFVTKDEVEEINLTSEQIDSKLEIESLFVPKLVQMHQTYIKNFESSLKE</sequence>
<proteinExistence type="inferred from homology"/>
<protein>
    <recommendedName>
        <fullName evidence="2">DNA/pantothenate metabolism flavoprotein C-terminal domain-containing protein</fullName>
    </recommendedName>
</protein>
<dbReference type="FunFam" id="3.40.50.10300:FF:000002">
    <property type="entry name" value="Phosphopantothenate--cysteine ligase 2"/>
    <property type="match status" value="1"/>
</dbReference>
<accession>A0A137P6G1</accession>
<evidence type="ECO:0000259" key="2">
    <source>
        <dbReference type="Pfam" id="PF04127"/>
    </source>
</evidence>
<dbReference type="AlphaFoldDB" id="A0A137P6G1"/>
<dbReference type="Gene3D" id="3.40.50.10300">
    <property type="entry name" value="CoaB-like"/>
    <property type="match status" value="1"/>
</dbReference>
<feature type="domain" description="DNA/pantothenate metabolism flavoprotein C-terminal" evidence="2">
    <location>
        <begin position="166"/>
        <end position="282"/>
    </location>
</feature>
<keyword evidence="4" id="KW-1185">Reference proteome</keyword>
<dbReference type="GO" id="GO:0005634">
    <property type="term" value="C:nucleus"/>
    <property type="evidence" value="ECO:0007669"/>
    <property type="project" value="EnsemblFungi"/>
</dbReference>
<name>A0A137P6G1_CONC2</name>
<dbReference type="GO" id="GO:1990181">
    <property type="term" value="P:acetyl-CoA biosynthetic process from pantothenate"/>
    <property type="evidence" value="ECO:0007669"/>
    <property type="project" value="EnsemblFungi"/>
</dbReference>
<comment type="similarity">
    <text evidence="1">Belongs to the PPC synthetase family.</text>
</comment>
<dbReference type="GO" id="GO:0015937">
    <property type="term" value="P:coenzyme A biosynthetic process"/>
    <property type="evidence" value="ECO:0007669"/>
    <property type="project" value="EnsemblFungi"/>
</dbReference>
<organism evidence="3 4">
    <name type="scientific">Conidiobolus coronatus (strain ATCC 28846 / CBS 209.66 / NRRL 28638)</name>
    <name type="common">Delacroixia coronata</name>
    <dbReference type="NCBI Taxonomy" id="796925"/>
    <lineage>
        <taxon>Eukaryota</taxon>
        <taxon>Fungi</taxon>
        <taxon>Fungi incertae sedis</taxon>
        <taxon>Zoopagomycota</taxon>
        <taxon>Entomophthoromycotina</taxon>
        <taxon>Entomophthoromycetes</taxon>
        <taxon>Entomophthorales</taxon>
        <taxon>Ancylistaceae</taxon>
        <taxon>Conidiobolus</taxon>
    </lineage>
</organism>
<reference evidence="3 4" key="1">
    <citation type="journal article" date="2015" name="Genome Biol. Evol.">
        <title>Phylogenomic analyses indicate that early fungi evolved digesting cell walls of algal ancestors of land plants.</title>
        <authorList>
            <person name="Chang Y."/>
            <person name="Wang S."/>
            <person name="Sekimoto S."/>
            <person name="Aerts A.L."/>
            <person name="Choi C."/>
            <person name="Clum A."/>
            <person name="LaButti K.M."/>
            <person name="Lindquist E.A."/>
            <person name="Yee Ngan C."/>
            <person name="Ohm R.A."/>
            <person name="Salamov A.A."/>
            <person name="Grigoriev I.V."/>
            <person name="Spatafora J.W."/>
            <person name="Berbee M.L."/>
        </authorList>
    </citation>
    <scope>NUCLEOTIDE SEQUENCE [LARGE SCALE GENOMIC DNA]</scope>
    <source>
        <strain evidence="3 4">NRRL 28638</strain>
    </source>
</reference>